<proteinExistence type="predicted"/>
<dbReference type="InterPro" id="IPR024524">
    <property type="entry name" value="DUF3800"/>
</dbReference>
<dbReference type="EMBL" id="RQIS01000043">
    <property type="protein sequence ID" value="RQG99077.1"/>
    <property type="molecule type" value="Genomic_DNA"/>
</dbReference>
<comment type="caution">
    <text evidence="1">The sequence shown here is derived from an EMBL/GenBank/DDBJ whole genome shotgun (WGS) entry which is preliminary data.</text>
</comment>
<keyword evidence="2" id="KW-1185">Reference proteome</keyword>
<reference evidence="1 2" key="1">
    <citation type="submission" date="2018-11" db="EMBL/GenBank/DDBJ databases">
        <title>Paraburkholderia sp. DHOA04, isolated from soil.</title>
        <authorList>
            <person name="Gao Z.-H."/>
            <person name="Qiu L.-H."/>
            <person name="Fu J.-C."/>
        </authorList>
    </citation>
    <scope>NUCLEOTIDE SEQUENCE [LARGE SCALE GENOMIC DNA]</scope>
    <source>
        <strain evidence="1 2">DHOA04</strain>
    </source>
</reference>
<evidence type="ECO:0008006" key="3">
    <source>
        <dbReference type="Google" id="ProtNLM"/>
    </source>
</evidence>
<dbReference type="OrthoDB" id="4071750at2"/>
<evidence type="ECO:0000313" key="2">
    <source>
        <dbReference type="Proteomes" id="UP000272778"/>
    </source>
</evidence>
<dbReference type="AlphaFoldDB" id="A0A3N6M9H9"/>
<dbReference type="Proteomes" id="UP000272778">
    <property type="component" value="Unassembled WGS sequence"/>
</dbReference>
<gene>
    <name evidence="1" type="ORF">D1Y85_26750</name>
</gene>
<name>A0A3N6M9H9_9BURK</name>
<organism evidence="1 2">
    <name type="scientific">Paraburkholderia dinghuensis</name>
    <dbReference type="NCBI Taxonomy" id="2305225"/>
    <lineage>
        <taxon>Bacteria</taxon>
        <taxon>Pseudomonadati</taxon>
        <taxon>Pseudomonadota</taxon>
        <taxon>Betaproteobacteria</taxon>
        <taxon>Burkholderiales</taxon>
        <taxon>Burkholderiaceae</taxon>
        <taxon>Paraburkholderia</taxon>
    </lineage>
</organism>
<accession>A0A3N6M9H9</accession>
<evidence type="ECO:0000313" key="1">
    <source>
        <dbReference type="EMBL" id="RQG99077.1"/>
    </source>
</evidence>
<sequence>MMHVFCDESGNTGVDLLNAIQPVFALASTAMDADDALALVTPLLRQGQVEAKYSKLKSSQRGQESLLHFFNAPAFAADNTKVLVADKRFYLISHLVDKVMEPLAHEFGVDLYAGDAHVGLTNLWFYTGANIFPFGYWDRILAAFLKVIQLRGPVSYAHFDDVVAAGANFTPPSMRDIAAPLLAARGRLQEFIGVFRDLVVFDPAVDLFTALMQLWMSETDTAFELTHDRSKPLKRCEPFLRALMTKDAQRRMIGYGARQAELPLRISQLSFGDSKLAPQLQVADLFAGAAIDWVLAASGRRPRTPFHDQLKDSRFMVALQGGMWPTMEMNRENDPLPGQRSLPDGTADFFQDIGYRP</sequence>
<dbReference type="Pfam" id="PF12686">
    <property type="entry name" value="DUF3800"/>
    <property type="match status" value="1"/>
</dbReference>
<protein>
    <recommendedName>
        <fullName evidence="3">DUF3800 domain-containing protein</fullName>
    </recommendedName>
</protein>